<feature type="binding site" evidence="9">
    <location>
        <position position="217"/>
    </location>
    <ligand>
        <name>cob(II)alamin</name>
        <dbReference type="ChEBI" id="CHEBI:16304"/>
    </ligand>
</feature>
<evidence type="ECO:0000256" key="3">
    <source>
        <dbReference type="ARBA" id="ARBA00022694"/>
    </source>
</evidence>
<comment type="subcellular location">
    <subcellularLocation>
        <location evidence="9">Cytoplasm</location>
    </subcellularLocation>
</comment>
<dbReference type="UniPathway" id="UPA00392"/>
<organism evidence="12 13">
    <name type="scientific">Eiseniibacteriota bacterium</name>
    <dbReference type="NCBI Taxonomy" id="2212470"/>
    <lineage>
        <taxon>Bacteria</taxon>
        <taxon>Candidatus Eiseniibacteriota</taxon>
    </lineage>
</organism>
<dbReference type="PANTHER" id="PTHR30002:SF4">
    <property type="entry name" value="EPOXYQUEUOSINE REDUCTASE"/>
    <property type="match status" value="1"/>
</dbReference>
<dbReference type="GO" id="GO:0005737">
    <property type="term" value="C:cytoplasm"/>
    <property type="evidence" value="ECO:0007669"/>
    <property type="project" value="UniProtKB-SubCell"/>
</dbReference>
<feature type="active site" description="Proton donor" evidence="9">
    <location>
        <position position="193"/>
    </location>
</feature>
<dbReference type="InterPro" id="IPR017896">
    <property type="entry name" value="4Fe4S_Fe-S-bd"/>
</dbReference>
<evidence type="ECO:0000313" key="13">
    <source>
        <dbReference type="Proteomes" id="UP000320913"/>
    </source>
</evidence>
<sequence length="450" mass="49331">MSGDAQFSRRTRRGTLPEIRNSPFPSRASGARCRWPGLAPEPPRPARGNAARIRGAARASSGKRPHPAAGTGVGFARADESPHAGRLRAWLEAGRHGTMHWIARDPGRRSDPRAVLSGARTVISVTVPYYRGDWPSEPNGAVAERSPHAPSRGRIARYAWGRDYHKRIRHRLRLLAKAIASVCPEARWLAYVDTGPVLDRSWAERAGVGWIGKNTNVIVQGKGSWFFLGELLTDLELDPDPPARNHCGTCARCIAACPTGAILGPYELDARRCISYLTIEHRGAIPLELRPSIGTRIFGCDDCQEVCPWNRFAVPTSDPDFAERPDQQTPELVPLLRLDEESFRTRYRGTAILRAKRSGFVRNVAVALGNLRDRRSVGPLTRTLNRDPDPLVRGHAAWALGRIGGTASRAALQEAATHESSEEVLVEIRSALESCEGAGGTHRIEGDPEP</sequence>
<evidence type="ECO:0000256" key="6">
    <source>
        <dbReference type="ARBA" id="ARBA00023002"/>
    </source>
</evidence>
<keyword evidence="4 9" id="KW-0479">Metal-binding</keyword>
<dbReference type="SUPFAM" id="SSF48371">
    <property type="entry name" value="ARM repeat"/>
    <property type="match status" value="1"/>
</dbReference>
<dbReference type="GO" id="GO:0052693">
    <property type="term" value="F:epoxyqueuosine reductase activity"/>
    <property type="evidence" value="ECO:0007669"/>
    <property type="project" value="UniProtKB-UniRule"/>
</dbReference>
<dbReference type="Proteomes" id="UP000320913">
    <property type="component" value="Unassembled WGS sequence"/>
</dbReference>
<feature type="binding site" evidence="9">
    <location>
        <position position="303"/>
    </location>
    <ligand>
        <name>[4Fe-4S] cluster</name>
        <dbReference type="ChEBI" id="CHEBI:49883"/>
        <label>2</label>
    </ligand>
</feature>
<feature type="binding site" evidence="9">
    <location>
        <position position="307"/>
    </location>
    <ligand>
        <name>[4Fe-4S] cluster</name>
        <dbReference type="ChEBI" id="CHEBI:49883"/>
        <label>1</label>
    </ligand>
</feature>
<comment type="caution">
    <text evidence="9">Lacks conserved residue(s) required for the propagation of feature annotation.</text>
</comment>
<name>A0A538T9J4_UNCEI</name>
<evidence type="ECO:0000256" key="1">
    <source>
        <dbReference type="ARBA" id="ARBA00022485"/>
    </source>
</evidence>
<feature type="binding site" evidence="9">
    <location>
        <position position="257"/>
    </location>
    <ligand>
        <name>[4Fe-4S] cluster</name>
        <dbReference type="ChEBI" id="CHEBI:49883"/>
        <label>2</label>
    </ligand>
</feature>
<keyword evidence="2 9" id="KW-0963">Cytoplasm</keyword>
<dbReference type="InterPro" id="IPR004155">
    <property type="entry name" value="PBS_lyase_HEAT"/>
</dbReference>
<dbReference type="EC" id="1.17.99.6" evidence="9"/>
<comment type="cofactor">
    <cofactor evidence="9">
        <name>[4Fe-4S] cluster</name>
        <dbReference type="ChEBI" id="CHEBI:49883"/>
    </cofactor>
    <text evidence="9">Binds 2 [4Fe-4S] clusters per monomer.</text>
</comment>
<feature type="binding site" evidence="9">
    <location>
        <position position="250"/>
    </location>
    <ligand>
        <name>[4Fe-4S] cluster</name>
        <dbReference type="ChEBI" id="CHEBI:49883"/>
        <label>1</label>
    </ligand>
</feature>
<dbReference type="GO" id="GO:0031419">
    <property type="term" value="F:cobalamin binding"/>
    <property type="evidence" value="ECO:0007669"/>
    <property type="project" value="UniProtKB-KW"/>
</dbReference>
<evidence type="ECO:0000256" key="10">
    <source>
        <dbReference type="SAM" id="MobiDB-lite"/>
    </source>
</evidence>
<keyword evidence="8 9" id="KW-0411">Iron-sulfur</keyword>
<dbReference type="InterPro" id="IPR017900">
    <property type="entry name" value="4Fe4S_Fe_S_CS"/>
</dbReference>
<dbReference type="InterPro" id="IPR011989">
    <property type="entry name" value="ARM-like"/>
</dbReference>
<dbReference type="InterPro" id="IPR013542">
    <property type="entry name" value="QueG_DUF1730"/>
</dbReference>
<dbReference type="PANTHER" id="PTHR30002">
    <property type="entry name" value="EPOXYQUEUOSINE REDUCTASE"/>
    <property type="match status" value="1"/>
</dbReference>
<comment type="catalytic activity">
    <reaction evidence="9">
        <text>epoxyqueuosine(34) in tRNA + AH2 = queuosine(34) in tRNA + A + H2O</text>
        <dbReference type="Rhea" id="RHEA:32159"/>
        <dbReference type="Rhea" id="RHEA-COMP:18571"/>
        <dbReference type="Rhea" id="RHEA-COMP:18582"/>
        <dbReference type="ChEBI" id="CHEBI:13193"/>
        <dbReference type="ChEBI" id="CHEBI:15377"/>
        <dbReference type="ChEBI" id="CHEBI:17499"/>
        <dbReference type="ChEBI" id="CHEBI:194431"/>
        <dbReference type="ChEBI" id="CHEBI:194443"/>
        <dbReference type="EC" id="1.17.99.6"/>
    </reaction>
</comment>
<comment type="cofactor">
    <cofactor evidence="9">
        <name>cob(II)alamin</name>
        <dbReference type="ChEBI" id="CHEBI:16304"/>
    </cofactor>
</comment>
<feature type="binding site" evidence="9">
    <location>
        <position position="193"/>
    </location>
    <ligand>
        <name>cob(II)alamin</name>
        <dbReference type="ChEBI" id="CHEBI:16304"/>
    </ligand>
</feature>
<evidence type="ECO:0000256" key="4">
    <source>
        <dbReference type="ARBA" id="ARBA00022723"/>
    </source>
</evidence>
<feature type="binding site" evidence="9">
    <location>
        <position position="275"/>
    </location>
    <ligand>
        <name>cob(II)alamin</name>
        <dbReference type="ChEBI" id="CHEBI:16304"/>
    </ligand>
</feature>
<dbReference type="SMART" id="SM00567">
    <property type="entry name" value="EZ_HEAT"/>
    <property type="match status" value="2"/>
</dbReference>
<feature type="binding site" evidence="9">
    <location>
        <position position="273"/>
    </location>
    <ligand>
        <name>[4Fe-4S] cluster</name>
        <dbReference type="ChEBI" id="CHEBI:49883"/>
        <label>2</label>
    </ligand>
</feature>
<evidence type="ECO:0000256" key="9">
    <source>
        <dbReference type="HAMAP-Rule" id="MF_00916"/>
    </source>
</evidence>
<dbReference type="HAMAP" id="MF_00916">
    <property type="entry name" value="QueG"/>
    <property type="match status" value="1"/>
</dbReference>
<feature type="compositionally biased region" description="Low complexity" evidence="10">
    <location>
        <begin position="46"/>
        <end position="60"/>
    </location>
</feature>
<dbReference type="AlphaFoldDB" id="A0A538T9J4"/>
<protein>
    <recommendedName>
        <fullName evidence="9">Epoxyqueuosine reductase</fullName>
        <ecNumber evidence="9">1.17.99.6</ecNumber>
    </recommendedName>
    <alternativeName>
        <fullName evidence="9">Queuosine biosynthesis protein QueG</fullName>
    </alternativeName>
</protein>
<feature type="region of interest" description="Disordered" evidence="10">
    <location>
        <begin position="1"/>
        <end position="78"/>
    </location>
</feature>
<feature type="binding site" evidence="9">
    <location>
        <position position="228"/>
    </location>
    <ligand>
        <name>cob(II)alamin</name>
        <dbReference type="ChEBI" id="CHEBI:16304"/>
    </ligand>
</feature>
<dbReference type="Gene3D" id="3.30.70.20">
    <property type="match status" value="1"/>
</dbReference>
<dbReference type="GO" id="GO:0051539">
    <property type="term" value="F:4 iron, 4 sulfur cluster binding"/>
    <property type="evidence" value="ECO:0007669"/>
    <property type="project" value="UniProtKB-KW"/>
</dbReference>
<reference evidence="12 13" key="1">
    <citation type="journal article" date="2019" name="Nat. Microbiol.">
        <title>Mediterranean grassland soil C-N compound turnover is dependent on rainfall and depth, and is mediated by genomically divergent microorganisms.</title>
        <authorList>
            <person name="Diamond S."/>
            <person name="Andeer P.F."/>
            <person name="Li Z."/>
            <person name="Crits-Christoph A."/>
            <person name="Burstein D."/>
            <person name="Anantharaman K."/>
            <person name="Lane K.R."/>
            <person name="Thomas B.C."/>
            <person name="Pan C."/>
            <person name="Northen T.R."/>
            <person name="Banfield J.F."/>
        </authorList>
    </citation>
    <scope>NUCLEOTIDE SEQUENCE [LARGE SCALE GENOMIC DNA]</scope>
    <source>
        <strain evidence="12">WS_5</strain>
    </source>
</reference>
<dbReference type="InterPro" id="IPR016024">
    <property type="entry name" value="ARM-type_fold"/>
</dbReference>
<evidence type="ECO:0000256" key="5">
    <source>
        <dbReference type="ARBA" id="ARBA00022785"/>
    </source>
</evidence>
<keyword evidence="3 9" id="KW-0819">tRNA processing</keyword>
<evidence type="ECO:0000256" key="7">
    <source>
        <dbReference type="ARBA" id="ARBA00023004"/>
    </source>
</evidence>
<dbReference type="GO" id="GO:0046872">
    <property type="term" value="F:metal ion binding"/>
    <property type="evidence" value="ECO:0007669"/>
    <property type="project" value="UniProtKB-KW"/>
</dbReference>
<comment type="pathway">
    <text evidence="9">tRNA modification; tRNA-queuosine biosynthesis.</text>
</comment>
<feature type="domain" description="4Fe-4S ferredoxin-type" evidence="11">
    <location>
        <begin position="233"/>
        <end position="267"/>
    </location>
</feature>
<dbReference type="PROSITE" id="PS00198">
    <property type="entry name" value="4FE4S_FER_1"/>
    <property type="match status" value="1"/>
</dbReference>
<keyword evidence="9" id="KW-0170">Cobalt</keyword>
<dbReference type="SUPFAM" id="SSF46548">
    <property type="entry name" value="alpha-helical ferredoxin"/>
    <property type="match status" value="1"/>
</dbReference>
<comment type="subunit">
    <text evidence="9">Monomer.</text>
</comment>
<feature type="binding site" evidence="9">
    <location>
        <begin position="300"/>
        <end position="301"/>
    </location>
    <ligand>
        <name>cob(II)alamin</name>
        <dbReference type="ChEBI" id="CHEBI:16304"/>
    </ligand>
</feature>
<proteinExistence type="inferred from homology"/>
<keyword evidence="5 9" id="KW-0671">Queuosine biosynthesis</keyword>
<keyword evidence="7 9" id="KW-0408">Iron</keyword>
<feature type="binding site" evidence="9">
    <location>
        <position position="300"/>
    </location>
    <ligand>
        <name>[4Fe-4S] cluster</name>
        <dbReference type="ChEBI" id="CHEBI:49883"/>
        <label>2</label>
    </ligand>
</feature>
<evidence type="ECO:0000256" key="8">
    <source>
        <dbReference type="ARBA" id="ARBA00023014"/>
    </source>
</evidence>
<comment type="similarity">
    <text evidence="9">Belongs to the QueG family.</text>
</comment>
<keyword evidence="6 9" id="KW-0560">Oxidoreductase</keyword>
<evidence type="ECO:0000313" key="12">
    <source>
        <dbReference type="EMBL" id="TMQ60305.1"/>
    </source>
</evidence>
<dbReference type="Pfam" id="PF13484">
    <property type="entry name" value="Fer4_16"/>
    <property type="match status" value="1"/>
</dbReference>
<dbReference type="Gene3D" id="1.25.10.10">
    <property type="entry name" value="Leucine-rich Repeat Variant"/>
    <property type="match status" value="1"/>
</dbReference>
<gene>
    <name evidence="9 12" type="primary">queG</name>
    <name evidence="12" type="ORF">E6K75_03015</name>
</gene>
<dbReference type="NCBIfam" id="TIGR00276">
    <property type="entry name" value="tRNA epoxyqueuosine(34) reductase QueG"/>
    <property type="match status" value="1"/>
</dbReference>
<comment type="caution">
    <text evidence="12">The sequence shown here is derived from an EMBL/GenBank/DDBJ whole genome shotgun (WGS) entry which is preliminary data.</text>
</comment>
<keyword evidence="1 9" id="KW-0004">4Fe-4S</keyword>
<feature type="binding site" evidence="9">
    <location>
        <position position="109"/>
    </location>
    <ligand>
        <name>cob(II)alamin</name>
        <dbReference type="ChEBI" id="CHEBI:16304"/>
    </ligand>
</feature>
<dbReference type="GO" id="GO:0008616">
    <property type="term" value="P:tRNA queuosine(34) biosynthetic process"/>
    <property type="evidence" value="ECO:0007669"/>
    <property type="project" value="UniProtKB-UniRule"/>
</dbReference>
<evidence type="ECO:0000256" key="2">
    <source>
        <dbReference type="ARBA" id="ARBA00022490"/>
    </source>
</evidence>
<accession>A0A538T9J4</accession>
<comment type="function">
    <text evidence="9">Catalyzes the conversion of epoxyqueuosine (oQ) to queuosine (Q), which is a hypermodified base found in the wobble positions of tRNA(Asp), tRNA(Asn), tRNA(His) and tRNA(Tyr).</text>
</comment>
<dbReference type="Pfam" id="PF08331">
    <property type="entry name" value="QueG_DUF1730"/>
    <property type="match status" value="1"/>
</dbReference>
<evidence type="ECO:0000259" key="11">
    <source>
        <dbReference type="PROSITE" id="PS51379"/>
    </source>
</evidence>
<feature type="binding site" evidence="9">
    <location>
        <position position="214"/>
    </location>
    <ligand>
        <name>cob(II)alamin</name>
        <dbReference type="ChEBI" id="CHEBI:16304"/>
    </ligand>
</feature>
<keyword evidence="9" id="KW-0846">Cobalamin</keyword>
<feature type="binding site" evidence="9">
    <location>
        <position position="247"/>
    </location>
    <ligand>
        <name>[4Fe-4S] cluster</name>
        <dbReference type="ChEBI" id="CHEBI:49883"/>
        <label>1</label>
    </ligand>
</feature>
<dbReference type="FunFam" id="3.30.70.20:FF:000017">
    <property type="entry name" value="Epoxyqueuosine reductase"/>
    <property type="match status" value="1"/>
</dbReference>
<dbReference type="Pfam" id="PF13646">
    <property type="entry name" value="HEAT_2"/>
    <property type="match status" value="1"/>
</dbReference>
<dbReference type="PROSITE" id="PS51379">
    <property type="entry name" value="4FE4S_FER_2"/>
    <property type="match status" value="1"/>
</dbReference>
<dbReference type="EMBL" id="VBOV01000081">
    <property type="protein sequence ID" value="TMQ60305.1"/>
    <property type="molecule type" value="Genomic_DNA"/>
</dbReference>
<dbReference type="InterPro" id="IPR004453">
    <property type="entry name" value="QueG"/>
</dbReference>
<feature type="binding site" evidence="9">
    <location>
        <position position="253"/>
    </location>
    <ligand>
        <name>[4Fe-4S] cluster</name>
        <dbReference type="ChEBI" id="CHEBI:49883"/>
        <label>1</label>
    </ligand>
</feature>